<evidence type="ECO:0000256" key="4">
    <source>
        <dbReference type="ARBA" id="ARBA00022552"/>
    </source>
</evidence>
<comment type="function">
    <text evidence="7">Involved in nucleolar processing of pre-18S ribosomal RNA.</text>
</comment>
<keyword evidence="5 7" id="KW-0539">Nucleus</keyword>
<reference evidence="10" key="1">
    <citation type="submission" date="2019-12" db="UniProtKB">
        <authorList>
            <consortium name="WormBaseParasite"/>
        </authorList>
    </citation>
    <scope>IDENTIFICATION</scope>
</reference>
<dbReference type="GO" id="GO:0034455">
    <property type="term" value="C:t-UTP complex"/>
    <property type="evidence" value="ECO:0007669"/>
    <property type="project" value="TreeGrafter"/>
</dbReference>
<evidence type="ECO:0000313" key="9">
    <source>
        <dbReference type="Proteomes" id="UP000046395"/>
    </source>
</evidence>
<dbReference type="Pfam" id="PF08146">
    <property type="entry name" value="BP28CT"/>
    <property type="match status" value="1"/>
</dbReference>
<organism evidence="9 10">
    <name type="scientific">Trichuris muris</name>
    <name type="common">Mouse whipworm</name>
    <dbReference type="NCBI Taxonomy" id="70415"/>
    <lineage>
        <taxon>Eukaryota</taxon>
        <taxon>Metazoa</taxon>
        <taxon>Ecdysozoa</taxon>
        <taxon>Nematoda</taxon>
        <taxon>Enoplea</taxon>
        <taxon>Dorylaimia</taxon>
        <taxon>Trichinellida</taxon>
        <taxon>Trichuridae</taxon>
        <taxon>Trichuris</taxon>
    </lineage>
</organism>
<dbReference type="Pfam" id="PF12397">
    <property type="entry name" value="U3snoRNP10"/>
    <property type="match status" value="1"/>
</dbReference>
<evidence type="ECO:0000256" key="7">
    <source>
        <dbReference type="RuleBase" id="RU367065"/>
    </source>
</evidence>
<evidence type="ECO:0000256" key="2">
    <source>
        <dbReference type="ARBA" id="ARBA00010559"/>
    </source>
</evidence>
<feature type="domain" description="BP28 C-terminal" evidence="8">
    <location>
        <begin position="1789"/>
        <end position="1941"/>
    </location>
</feature>
<evidence type="ECO:0000256" key="5">
    <source>
        <dbReference type="ARBA" id="ARBA00023242"/>
    </source>
</evidence>
<dbReference type="GO" id="GO:0032040">
    <property type="term" value="C:small-subunit processome"/>
    <property type="evidence" value="ECO:0007669"/>
    <property type="project" value="TreeGrafter"/>
</dbReference>
<dbReference type="WBParaSite" id="TMUE_2000009288.1">
    <property type="protein sequence ID" value="TMUE_2000009288.1"/>
    <property type="gene ID" value="WBGene00287331"/>
</dbReference>
<dbReference type="InterPro" id="IPR040191">
    <property type="entry name" value="UTP10"/>
</dbReference>
<protein>
    <recommendedName>
        <fullName evidence="7">HEAT repeat-containing protein 1</fullName>
    </recommendedName>
</protein>
<comment type="similarity">
    <text evidence="2 7">Belongs to the HEATR1/UTP10 family.</text>
</comment>
<dbReference type="Gene3D" id="1.25.10.10">
    <property type="entry name" value="Leucine-rich Repeat Variant"/>
    <property type="match status" value="2"/>
</dbReference>
<dbReference type="Proteomes" id="UP000046395">
    <property type="component" value="Unassembled WGS sequence"/>
</dbReference>
<dbReference type="InterPro" id="IPR016024">
    <property type="entry name" value="ARM-type_fold"/>
</dbReference>
<dbReference type="SMART" id="SM01036">
    <property type="entry name" value="BP28CT"/>
    <property type="match status" value="1"/>
</dbReference>
<comment type="subcellular location">
    <subcellularLocation>
        <location evidence="1 7">Nucleus</location>
        <location evidence="1 7">Nucleolus</location>
    </subcellularLocation>
</comment>
<proteinExistence type="inferred from homology"/>
<evidence type="ECO:0000256" key="3">
    <source>
        <dbReference type="ARBA" id="ARBA00022517"/>
    </source>
</evidence>
<keyword evidence="3 7" id="KW-0690">Ribosome biogenesis</keyword>
<keyword evidence="4 7" id="KW-0698">rRNA processing</keyword>
<dbReference type="GO" id="GO:0030686">
    <property type="term" value="C:90S preribosome"/>
    <property type="evidence" value="ECO:0007669"/>
    <property type="project" value="TreeGrafter"/>
</dbReference>
<accession>A0A5S6QQ31</accession>
<dbReference type="InterPro" id="IPR012954">
    <property type="entry name" value="BP28_C_dom"/>
</dbReference>
<name>A0A5S6QQ31_TRIMR</name>
<keyword evidence="9" id="KW-1185">Reference proteome</keyword>
<evidence type="ECO:0000256" key="1">
    <source>
        <dbReference type="ARBA" id="ARBA00004604"/>
    </source>
</evidence>
<dbReference type="GO" id="GO:0030515">
    <property type="term" value="F:snoRNA binding"/>
    <property type="evidence" value="ECO:0007669"/>
    <property type="project" value="TreeGrafter"/>
</dbReference>
<evidence type="ECO:0000256" key="6">
    <source>
        <dbReference type="ARBA" id="ARBA00023274"/>
    </source>
</evidence>
<dbReference type="GO" id="GO:0000462">
    <property type="term" value="P:maturation of SSU-rRNA from tricistronic rRNA transcript (SSU-rRNA, 5.8S rRNA, LSU-rRNA)"/>
    <property type="evidence" value="ECO:0007669"/>
    <property type="project" value="TreeGrafter"/>
</dbReference>
<dbReference type="STRING" id="70415.A0A5S6QQ31"/>
<dbReference type="PANTHER" id="PTHR13457">
    <property type="entry name" value="BAP28"/>
    <property type="match status" value="1"/>
</dbReference>
<dbReference type="PANTHER" id="PTHR13457:SF1">
    <property type="entry name" value="HEAT REPEAT-CONTAINING PROTEIN 1"/>
    <property type="match status" value="1"/>
</dbReference>
<evidence type="ECO:0000259" key="8">
    <source>
        <dbReference type="SMART" id="SM01036"/>
    </source>
</evidence>
<dbReference type="InterPro" id="IPR022125">
    <property type="entry name" value="U3snoRNP10_N"/>
</dbReference>
<dbReference type="InterPro" id="IPR011989">
    <property type="entry name" value="ARM-like"/>
</dbReference>
<dbReference type="GO" id="GO:0045943">
    <property type="term" value="P:positive regulation of transcription by RNA polymerase I"/>
    <property type="evidence" value="ECO:0007669"/>
    <property type="project" value="TreeGrafter"/>
</dbReference>
<keyword evidence="6 7" id="KW-0687">Ribonucleoprotein</keyword>
<sequence>MTTLSRQLQRLALPETAIYKQTNRAASLLFEPEDAAGMNKDTIFAIALVGFEELVSNDNVFEQFRATLFDQSTLDVERALFTRDQNVNLDAMIGKFFVALTPYVLFSSAHKAIEWLVRCFRVHQYNVDAVLRCALHYHDCNIFARILKLLEIRQEHSLWHWLLPFRQSAKLVTRQALCRQCEKDPALMTFILDTASLWVQFAAKHGAHTQQIVFKFHLSLCWTTIAFSDRLTNTFLNSLFPYLVKGLKSRVVAYKLCSYGIIARLGCKAELERSVSKVLVQKILKTMVSKSSFFGLTAVVVLFETQAIEQISASAVKKVAVKEEDVSLIENLLLLMEEKCIDKFLQPFLKTLTLCAIEEVTTSSEESHCSDCLLKCVNMIPLSTEIAKMLLLLFSKQYVSLFTTDRGLWQRYKVAFGKMVRRLCCRYAAAYDSVSVLFGKKKVYARHAKKLQAWFNFGMPKKLRNYEELLVCLHHPNRKTRTLALARCLAALDSPNVSESAVELIERGIFERLNCNDLHVLETFLRKTQELAKVFSKERMVQTLHSLALKLEYEEETAPYARACLASLASIVDESVVRSCEGIAPFLLSGLWAHESNSGENIVAIFESEFARAIQIHHLTEDVKKLIEFDAAEKRIHFNRFIVISLSNWLLSDGELKFKEKMDILLRGVSSKHMMPGSTSLFVLVLCHSSSNCKDAWKGDKLCWAVDHCWHELVVRNLKCPEGSASPLGNRNFLTPTCYPVMRKICFDVPRREMAVTKDLIAIVTSSSSQLLCLELVLVLGVHLLDRKWDKAHMQASVWWTGDKSKEAAEIVLYLCLAGKAEQQKEQCNVEWIDDFTTHLFSVLEFDVELYLKLLPIAIAESCLHTIAPDILLFAERQFNTSSGSDLAEISFSSSPAVPIAFSVFGSSLTDVRRTAGQLVATWSELLRNSDVERGPYFLLLDFLNFICNAVNMDAGYLPQALLRLTEKGSTGVRPLIEVMNFLFDYPFMATEPLAVDFMNSVCLCFDQEFSTRAFFLFNRLLKGVIDGTHKVPPGVLYAFLNRYCTETADLVTTDSDALEALLACFQSDELCERAILVVNNAFFTKLSSKVQEKLLNAMIDLCKGGARQKASKAAKVALAALSIDPDFVVRSMETLLLSCEELAKGNEKKRRKIDQNLKMNFGDATVLLEALNSNDAVPSSVELTSQLFEVLKLLQRTDSPEKSLLKAALLLLLRIFEEANEVVPCDVEVLVGIFCQKEYAEYQEIVLRLFQEWSRLLGPSAVDIVHLQFFSKKGVPNAEDALVAVKQLDKILVNVVPAVISAAIAVSAEDAEKAVVSIFVALSSVTYENIIRCDSWIAVLKKLVEMIDLILSANEESANGHLWQLLVILIVRHVKGRWKHEKDFILAKNVDGPLLEMSKRLSSQFPAAQLLKMCDDLLKFLVDLQHPKRMEGNFLANCDFWQRPIIAKLLNPIKTFIIELIGQLFDSDRLKEQFALLPKCRQRELAPCFETMTEKIFAVLSWLESGATGNVFRKSLRSQCVTCLERITSLYPPGVSLKVIPSLVDHKSEFVKICALQVLSSRLRQAEATVKLGNEEDLVAVLNSLNNSFSASANSPEQQVLYRASLIAIKSICSEVKIADMPAILQAVANVSNAMHAWNDLDANSLCITVLCLGELVKCASNQCFPLMGEFMEDILNLLDSGLMSKASVRRATLAAARDILGTLPNFISPYLARLICAFGKLEGSFHSARPPSDDGVLLEAVAQQCSSLDGRFLLAAVSEALDSFPATAQSLPFLCVLLKNFLAQCSSQYVSAQRATVSRLFLQALDCCNGPDVEIDLSNRLEDLSVDAMVQYAMKLTEGELASFVDTLLGWSFEQDDRAERVIAVFKLANALVDRLKTLFLSFAGAFATVCETLLDRCNLSKGDGYFSKGSFRDLKRKQLVCTLLMWFKRCCELGSDDQINVFLTSSRFDSFKDPVVDQIENTAIPDYRNFVSNYVVPCISCMVIAAADDSLRRQLSYAVLMKSRDPNPQVRLSSLLAFGQLLKTLNEEAVGLVPEAVQFLSELMEDECEEVEQLCHEVVKSCEGIIGESLQTYF</sequence>
<evidence type="ECO:0000313" key="10">
    <source>
        <dbReference type="WBParaSite" id="TMUE_2000009288.1"/>
    </source>
</evidence>
<dbReference type="SUPFAM" id="SSF48371">
    <property type="entry name" value="ARM repeat"/>
    <property type="match status" value="3"/>
</dbReference>